<feature type="active site" evidence="6">
    <location>
        <position position="855"/>
    </location>
</feature>
<dbReference type="NCBIfam" id="NF008869">
    <property type="entry name" value="PRK11904.1"/>
    <property type="match status" value="1"/>
</dbReference>
<keyword evidence="3 5" id="KW-0520">NAD</keyword>
<dbReference type="PANTHER" id="PTHR42862:SF1">
    <property type="entry name" value="DELTA-1-PYRROLINE-5-CARBOXYLATE DEHYDROGENASE 2, ISOFORM A-RELATED"/>
    <property type="match status" value="1"/>
</dbReference>
<keyword evidence="2 5" id="KW-0560">Oxidoreductase</keyword>
<comment type="caution">
    <text evidence="11">The sequence shown here is derived from an EMBL/GenBank/DDBJ whole genome shotgun (WGS) entry which is preliminary data.</text>
</comment>
<dbReference type="Pfam" id="PF14850">
    <property type="entry name" value="Pro_dh-DNA_bdg"/>
    <property type="match status" value="1"/>
</dbReference>
<dbReference type="Pfam" id="PF00171">
    <property type="entry name" value="Aldedh"/>
    <property type="match status" value="1"/>
</dbReference>
<evidence type="ECO:0000259" key="9">
    <source>
        <dbReference type="Pfam" id="PF14850"/>
    </source>
</evidence>
<evidence type="ECO:0000256" key="5">
    <source>
        <dbReference type="PIRNR" id="PIRNR000197"/>
    </source>
</evidence>
<dbReference type="InterPro" id="IPR002872">
    <property type="entry name" value="Proline_DH_dom"/>
</dbReference>
<comment type="pathway">
    <text evidence="5">Amino-acid degradation; L-proline degradation into L-glutamate; L-glutamate from L-proline: step 1/2.</text>
</comment>
<evidence type="ECO:0000313" key="12">
    <source>
        <dbReference type="Proteomes" id="UP000059074"/>
    </source>
</evidence>
<dbReference type="GO" id="GO:0003700">
    <property type="term" value="F:DNA-binding transcription factor activity"/>
    <property type="evidence" value="ECO:0007669"/>
    <property type="project" value="InterPro"/>
</dbReference>
<dbReference type="InterPro" id="IPR041349">
    <property type="entry name" value="PRODH"/>
</dbReference>
<comment type="similarity">
    <text evidence="5">In the N-terminal section; belongs to the proline dehydrogenase family.</text>
</comment>
<dbReference type="EC" id="1.5.5.2" evidence="5"/>
<comment type="catalytic activity">
    <reaction evidence="5">
        <text>L-proline + a quinone = (S)-1-pyrroline-5-carboxylate + a quinol + H(+)</text>
        <dbReference type="Rhea" id="RHEA:23784"/>
        <dbReference type="ChEBI" id="CHEBI:15378"/>
        <dbReference type="ChEBI" id="CHEBI:17388"/>
        <dbReference type="ChEBI" id="CHEBI:24646"/>
        <dbReference type="ChEBI" id="CHEBI:60039"/>
        <dbReference type="ChEBI" id="CHEBI:132124"/>
        <dbReference type="EC" id="1.5.5.2"/>
    </reaction>
</comment>
<keyword evidence="5" id="KW-0804">Transcription</keyword>
<comment type="similarity">
    <text evidence="5">In the C-terminal section; belongs to the aldehyde dehydrogenase family.</text>
</comment>
<dbReference type="InterPro" id="IPR016162">
    <property type="entry name" value="Ald_DH_N"/>
</dbReference>
<dbReference type="InterPro" id="IPR024089">
    <property type="entry name" value="PRODH_PutA_dom_I/II"/>
</dbReference>
<feature type="active site" evidence="6">
    <location>
        <position position="821"/>
    </location>
</feature>
<comment type="pathway">
    <text evidence="1 5">Amino-acid degradation; L-proline degradation into L-glutamate; L-glutamate from L-proline: step 2/2.</text>
</comment>
<keyword evidence="12" id="KW-1185">Reference proteome</keyword>
<evidence type="ECO:0000259" key="7">
    <source>
        <dbReference type="Pfam" id="PF00171"/>
    </source>
</evidence>
<dbReference type="OrthoDB" id="9812625at2"/>
<dbReference type="EMBL" id="LMTR01000031">
    <property type="protein sequence ID" value="KWT70514.1"/>
    <property type="molecule type" value="Genomic_DNA"/>
</dbReference>
<dbReference type="PROSITE" id="PS00070">
    <property type="entry name" value="ALDEHYDE_DEHYDR_CYS"/>
    <property type="match status" value="1"/>
</dbReference>
<feature type="domain" description="Proline utilization A proline dehydrogenase N-terminal" evidence="10">
    <location>
        <begin position="21"/>
        <end position="65"/>
    </location>
</feature>
<dbReference type="Gene3D" id="3.40.309.10">
    <property type="entry name" value="Aldehyde Dehydrogenase, Chain A, domain 2"/>
    <property type="match status" value="1"/>
</dbReference>
<evidence type="ECO:0000256" key="1">
    <source>
        <dbReference type="ARBA" id="ARBA00004786"/>
    </source>
</evidence>
<dbReference type="CDD" id="cd07125">
    <property type="entry name" value="ALDH_PutA-P5CDH"/>
    <property type="match status" value="1"/>
</dbReference>
<dbReference type="PIRSF" id="PIRSF000197">
    <property type="entry name" value="Bifunct_PutA"/>
    <property type="match status" value="1"/>
</dbReference>
<dbReference type="Pfam" id="PF01619">
    <property type="entry name" value="Pro_dh"/>
    <property type="match status" value="1"/>
</dbReference>
<keyword evidence="5" id="KW-0274">FAD</keyword>
<evidence type="ECO:0000313" key="11">
    <source>
        <dbReference type="EMBL" id="KWT70514.1"/>
    </source>
</evidence>
<keyword evidence="5" id="KW-0805">Transcription regulation</keyword>
<dbReference type="PATRIC" id="fig|121290.4.peg.3062"/>
<dbReference type="InterPro" id="IPR016163">
    <property type="entry name" value="Ald_DH_C"/>
</dbReference>
<dbReference type="GO" id="GO:0003842">
    <property type="term" value="F:L-glutamate gamma-semialdehyde dehydrogenase activity"/>
    <property type="evidence" value="ECO:0007669"/>
    <property type="project" value="UniProtKB-UniRule"/>
</dbReference>
<dbReference type="UniPathway" id="UPA00261">
    <property type="reaction ID" value="UER00373"/>
</dbReference>
<feature type="domain" description="Proline dehydrogenase PutA" evidence="9">
    <location>
        <begin position="76"/>
        <end position="189"/>
    </location>
</feature>
<dbReference type="GO" id="GO:0003677">
    <property type="term" value="F:DNA binding"/>
    <property type="evidence" value="ECO:0007669"/>
    <property type="project" value="UniProtKB-KW"/>
</dbReference>
<sequence>MVVTKPAGANDDISARLKLIPARDEIAASYLLDERQLVDRLIERAVFSEAERSRASELALRLAHAARSGRGKQAGVEAFMQEYGLSSEEGVILMCIAEALLRIPDSETADELIAEKLAGGEWDKHRGHSDSMFVNASTWALMLTGRVVKMREAQGSNPINALKRLVARSGEPVIRQAVRQAVKLLGDQFVLGRTIREAIGNAKDYQAKGYLLSYDMLGEAARTHKDADTYFERYLAAIDAVGQAAGPLTTLHADALYARPGISVKLSALHPRFEPGKRELLKSELLPRVLTLARAARARGLTLTIDAEEQDRLDPTLEIFSATLVDPALDNWNGLGIAVQAYGKRAIPVLRWLRRLAERAGKRIPVRLVKGAYWDSEIKWAQERALENYPVFTRKQNTDVSYLAAARLLISDAKAFYPQFATHNAYSIAATHVAAGPAAIEFQRLYGMGEGLYDEVVGKGKIIRRPVRIYAPVGSHEDLLAYLVRRLLENGANTSFVKQLADDETTIAGIIRDPVAQAEAERSAGAKPARAIVLPRDIYMPERKAAAGMALTEPTVRQALFTQMGNALDDVYAAGPIIGGKAITGGDMASLVTCPHDRRERLGTVRVTTLDQADQAIARATGASQAWNRIGGEKRAEVLCAAADLFERDHARLMAVIVREAGKTLEDAQGDVREAVDYLRYYAAQARRLFAGPVTQPGPTGERNTLSLNGRGVFACISPWNFPLAIFTGQVAAALAAGNAVLAKPAEQTPITAFLATQLLHEAGVPGDVLQLLPGSGRLGEALVKDKRVKGIAFTGSNETAWSIQRALADRRGAIVPFIAETGGINAMIADSSALPEQVVRDAVRSAFNSAGQRCSAARVLFVQDEVADETIEMLVGAVETLAIGDPFDYATDIGPVIDDSAQDFLDGHKVRMQRQGTQLVDLPLPDACRAGNYVTPAVFEIESLDVLDAEVFGPILHVVRYQRGALPKVIDAINASGYGLTLGLHSRLETVADYVADHARIGNLYVNRNQIGAMVGTQPFGGEGLSGTGPKAGGPHTLLAYATERVRSTDLTATGGNIELLTPESDAGA</sequence>
<keyword evidence="5" id="KW-0642">Proline metabolism</keyword>
<dbReference type="InterPro" id="IPR016160">
    <property type="entry name" value="Ald_DH_CS_CYS"/>
</dbReference>
<evidence type="ECO:0000259" key="10">
    <source>
        <dbReference type="Pfam" id="PF18327"/>
    </source>
</evidence>
<gene>
    <name evidence="11" type="ORF">APY04_0958</name>
</gene>
<dbReference type="InterPro" id="IPR024082">
    <property type="entry name" value="PRODH_PutA_dom_II"/>
</dbReference>
<protein>
    <recommendedName>
        <fullName evidence="5">Bifunctional protein PutA</fullName>
    </recommendedName>
    <domain>
        <recommendedName>
            <fullName evidence="5">Proline dehydrogenase</fullName>
            <ecNumber evidence="5">1.5.5.2</ecNumber>
        </recommendedName>
        <alternativeName>
            <fullName evidence="5">Proline oxidase</fullName>
        </alternativeName>
    </domain>
    <domain>
        <recommendedName>
            <fullName evidence="5">Delta-1-pyrroline-5-carboxylate dehydrogenase</fullName>
            <shortName evidence="5">P5C dehydrogenase</shortName>
            <ecNumber evidence="5">1.2.1.88</ecNumber>
        </recommendedName>
        <alternativeName>
            <fullName evidence="5">L-glutamate gamma-semialdehyde dehydrogenase</fullName>
        </alternativeName>
    </domain>
</protein>
<dbReference type="InterPro" id="IPR050485">
    <property type="entry name" value="Proline_metab_enzyme"/>
</dbReference>
<dbReference type="InterPro" id="IPR015590">
    <property type="entry name" value="Aldehyde_DH_dom"/>
</dbReference>
<feature type="domain" description="Proline dehydrogenase" evidence="8">
    <location>
        <begin position="200"/>
        <end position="499"/>
    </location>
</feature>
<accession>A0A125NVQ7</accession>
<dbReference type="PANTHER" id="PTHR42862">
    <property type="entry name" value="DELTA-1-PYRROLINE-5-CARBOXYLATE DEHYDROGENASE 1, ISOFORM A-RELATED"/>
    <property type="match status" value="1"/>
</dbReference>
<name>A0A125NVQ7_HYPSL</name>
<organism evidence="11 12">
    <name type="scientific">Hyphomicrobium sulfonivorans</name>
    <dbReference type="NCBI Taxonomy" id="121290"/>
    <lineage>
        <taxon>Bacteria</taxon>
        <taxon>Pseudomonadati</taxon>
        <taxon>Pseudomonadota</taxon>
        <taxon>Alphaproteobacteria</taxon>
        <taxon>Hyphomicrobiales</taxon>
        <taxon>Hyphomicrobiaceae</taxon>
        <taxon>Hyphomicrobium</taxon>
    </lineage>
</organism>
<dbReference type="STRING" id="121290.APY04_0958"/>
<feature type="domain" description="Aldehyde dehydrogenase" evidence="7">
    <location>
        <begin position="592"/>
        <end position="1043"/>
    </location>
</feature>
<dbReference type="AlphaFoldDB" id="A0A125NVQ7"/>
<dbReference type="NCBIfam" id="TIGR01238">
    <property type="entry name" value="D1pyr5carbox3"/>
    <property type="match status" value="1"/>
</dbReference>
<dbReference type="EC" id="1.2.1.88" evidence="5"/>
<evidence type="ECO:0000256" key="6">
    <source>
        <dbReference type="PIRSR" id="PIRSR000197-1"/>
    </source>
</evidence>
<dbReference type="GO" id="GO:0010133">
    <property type="term" value="P:L-proline catabolic process to L-glutamate"/>
    <property type="evidence" value="ECO:0007669"/>
    <property type="project" value="UniProtKB-UniRule"/>
</dbReference>
<evidence type="ECO:0000256" key="4">
    <source>
        <dbReference type="ARBA" id="ARBA00048142"/>
    </source>
</evidence>
<evidence type="ECO:0000256" key="3">
    <source>
        <dbReference type="ARBA" id="ARBA00023027"/>
    </source>
</evidence>
<comment type="function">
    <text evidence="5">Oxidizes proline to glutamate for use as a carbon and nitrogen source.</text>
</comment>
<dbReference type="GO" id="GO:0009898">
    <property type="term" value="C:cytoplasmic side of plasma membrane"/>
    <property type="evidence" value="ECO:0007669"/>
    <property type="project" value="TreeGrafter"/>
</dbReference>
<reference evidence="11 12" key="1">
    <citation type="submission" date="2015-10" db="EMBL/GenBank/DDBJ databases">
        <title>Transcriptomic analysis of a linuron degrading triple-species bacterial consortium.</title>
        <authorList>
            <person name="Albers P."/>
        </authorList>
    </citation>
    <scope>NUCLEOTIDE SEQUENCE [LARGE SCALE GENOMIC DNA]</scope>
    <source>
        <strain evidence="11 12">WDL6</strain>
    </source>
</reference>
<dbReference type="InterPro" id="IPR005933">
    <property type="entry name" value="PutA_C"/>
</dbReference>
<dbReference type="InterPro" id="IPR029041">
    <property type="entry name" value="FAD-linked_oxidoreductase-like"/>
</dbReference>
<dbReference type="FunFam" id="3.40.309.10:FF:000005">
    <property type="entry name" value="1-pyrroline-5-carboxylate dehydrogenase 1"/>
    <property type="match status" value="1"/>
</dbReference>
<dbReference type="SUPFAM" id="SSF51730">
    <property type="entry name" value="FAD-linked oxidoreductase"/>
    <property type="match status" value="1"/>
</dbReference>
<dbReference type="SUPFAM" id="SSF53720">
    <property type="entry name" value="ALDH-like"/>
    <property type="match status" value="1"/>
</dbReference>
<dbReference type="Proteomes" id="UP000059074">
    <property type="component" value="Unassembled WGS sequence"/>
</dbReference>
<keyword evidence="5" id="KW-0678">Repressor</keyword>
<dbReference type="Pfam" id="PF18327">
    <property type="entry name" value="PRODH"/>
    <property type="match status" value="1"/>
</dbReference>
<evidence type="ECO:0000256" key="2">
    <source>
        <dbReference type="ARBA" id="ARBA00023002"/>
    </source>
</evidence>
<evidence type="ECO:0000259" key="8">
    <source>
        <dbReference type="Pfam" id="PF01619"/>
    </source>
</evidence>
<dbReference type="Gene3D" id="3.20.20.220">
    <property type="match status" value="2"/>
</dbReference>
<comment type="catalytic activity">
    <reaction evidence="4 5">
        <text>L-glutamate 5-semialdehyde + NAD(+) + H2O = L-glutamate + NADH + 2 H(+)</text>
        <dbReference type="Rhea" id="RHEA:30235"/>
        <dbReference type="ChEBI" id="CHEBI:15377"/>
        <dbReference type="ChEBI" id="CHEBI:15378"/>
        <dbReference type="ChEBI" id="CHEBI:29985"/>
        <dbReference type="ChEBI" id="CHEBI:57540"/>
        <dbReference type="ChEBI" id="CHEBI:57945"/>
        <dbReference type="ChEBI" id="CHEBI:58066"/>
        <dbReference type="EC" id="1.2.1.88"/>
    </reaction>
</comment>
<comment type="cofactor">
    <cofactor evidence="5">
        <name>FAD</name>
        <dbReference type="ChEBI" id="CHEBI:57692"/>
    </cofactor>
</comment>
<proteinExistence type="inferred from homology"/>
<dbReference type="GO" id="GO:0004657">
    <property type="term" value="F:proline dehydrogenase activity"/>
    <property type="evidence" value="ECO:0007669"/>
    <property type="project" value="UniProtKB-UniRule"/>
</dbReference>
<keyword evidence="5" id="KW-0285">Flavoprotein</keyword>
<dbReference type="InterPro" id="IPR016161">
    <property type="entry name" value="Ald_DH/histidinol_DH"/>
</dbReference>
<dbReference type="Gene3D" id="3.40.605.10">
    <property type="entry name" value="Aldehyde Dehydrogenase, Chain A, domain 1"/>
    <property type="match status" value="1"/>
</dbReference>
<dbReference type="SUPFAM" id="SSF81935">
    <property type="entry name" value="N-terminal domain of bifunctional PutA protein"/>
    <property type="match status" value="1"/>
</dbReference>
<dbReference type="InterPro" id="IPR025703">
    <property type="entry name" value="Bifunct_PutA"/>
</dbReference>
<keyword evidence="5" id="KW-0238">DNA-binding</keyword>